<keyword evidence="1" id="KW-0812">Transmembrane</keyword>
<evidence type="ECO:0000313" key="2">
    <source>
        <dbReference type="EMBL" id="MEL1250795.1"/>
    </source>
</evidence>
<dbReference type="InterPro" id="IPR044020">
    <property type="entry name" value="DUF5676"/>
</dbReference>
<proteinExistence type="predicted"/>
<dbReference type="EMBL" id="JBBYHV010000001">
    <property type="protein sequence ID" value="MEL1250795.1"/>
    <property type="molecule type" value="Genomic_DNA"/>
</dbReference>
<feature type="transmembrane region" description="Helical" evidence="1">
    <location>
        <begin position="59"/>
        <end position="80"/>
    </location>
</feature>
<organism evidence="2 3">
    <name type="scientific">Aurantiacibacter gilvus</name>
    <dbReference type="NCBI Taxonomy" id="3139141"/>
    <lineage>
        <taxon>Bacteria</taxon>
        <taxon>Pseudomonadati</taxon>
        <taxon>Pseudomonadota</taxon>
        <taxon>Alphaproteobacteria</taxon>
        <taxon>Sphingomonadales</taxon>
        <taxon>Erythrobacteraceae</taxon>
        <taxon>Aurantiacibacter</taxon>
    </lineage>
</organism>
<sequence>MKIDAIRLGLATAIVVGLLWILCSLFVFSMPTGMSQFGGHMMHMDYGHFAWTLSWGGFLYGLLAWSVIAGLTAWAIAAIYNRLLG</sequence>
<dbReference type="Pfam" id="PF18926">
    <property type="entry name" value="DUF5676"/>
    <property type="match status" value="1"/>
</dbReference>
<comment type="caution">
    <text evidence="2">The sequence shown here is derived from an EMBL/GenBank/DDBJ whole genome shotgun (WGS) entry which is preliminary data.</text>
</comment>
<dbReference type="RefSeq" id="WP_341673303.1">
    <property type="nucleotide sequence ID" value="NZ_JBBYHV010000001.1"/>
</dbReference>
<evidence type="ECO:0000313" key="3">
    <source>
        <dbReference type="Proteomes" id="UP001497045"/>
    </source>
</evidence>
<keyword evidence="1" id="KW-1133">Transmembrane helix</keyword>
<reference evidence="2 3" key="1">
    <citation type="submission" date="2024-04" db="EMBL/GenBank/DDBJ databases">
        <title>Aurantiacibacter sp. DGU6 16S ribosomal RNA gene Genome sequencing and assembly.</title>
        <authorList>
            <person name="Park S."/>
        </authorList>
    </citation>
    <scope>NUCLEOTIDE SEQUENCE [LARGE SCALE GENOMIC DNA]</scope>
    <source>
        <strain evidence="2 3">DGU6</strain>
    </source>
</reference>
<dbReference type="Proteomes" id="UP001497045">
    <property type="component" value="Unassembled WGS sequence"/>
</dbReference>
<evidence type="ECO:0000256" key="1">
    <source>
        <dbReference type="SAM" id="Phobius"/>
    </source>
</evidence>
<gene>
    <name evidence="2" type="ORF">AAEO60_08940</name>
</gene>
<accession>A0ABU9IF02</accession>
<protein>
    <submittedName>
        <fullName evidence="2">DUF5676 family membrane protein</fullName>
    </submittedName>
</protein>
<keyword evidence="1" id="KW-0472">Membrane</keyword>
<name>A0ABU9IF02_9SPHN</name>
<keyword evidence="3" id="KW-1185">Reference proteome</keyword>